<name>A0ABR3FZ72_9AGAR</name>
<feature type="non-terminal residue" evidence="7">
    <location>
        <position position="213"/>
    </location>
</feature>
<dbReference type="InterPro" id="IPR006565">
    <property type="entry name" value="BTP"/>
</dbReference>
<feature type="region of interest" description="Disordered" evidence="5">
    <location>
        <begin position="22"/>
        <end position="48"/>
    </location>
</feature>
<evidence type="ECO:0000256" key="3">
    <source>
        <dbReference type="ARBA" id="ARBA00023163"/>
    </source>
</evidence>
<evidence type="ECO:0000259" key="6">
    <source>
        <dbReference type="Pfam" id="PF07524"/>
    </source>
</evidence>
<proteinExistence type="predicted"/>
<keyword evidence="3" id="KW-0804">Transcription</keyword>
<evidence type="ECO:0000256" key="4">
    <source>
        <dbReference type="ARBA" id="ARBA00023242"/>
    </source>
</evidence>
<evidence type="ECO:0000313" key="8">
    <source>
        <dbReference type="Proteomes" id="UP001465976"/>
    </source>
</evidence>
<feature type="region of interest" description="Disordered" evidence="5">
    <location>
        <begin position="167"/>
        <end position="213"/>
    </location>
</feature>
<evidence type="ECO:0000256" key="2">
    <source>
        <dbReference type="ARBA" id="ARBA00023015"/>
    </source>
</evidence>
<evidence type="ECO:0000256" key="5">
    <source>
        <dbReference type="SAM" id="MobiDB-lite"/>
    </source>
</evidence>
<protein>
    <recommendedName>
        <fullName evidence="6">Bromodomain associated domain-containing protein</fullName>
    </recommendedName>
</protein>
<evidence type="ECO:0000256" key="1">
    <source>
        <dbReference type="ARBA" id="ARBA00004123"/>
    </source>
</evidence>
<dbReference type="EMBL" id="JBAHYK010000023">
    <property type="protein sequence ID" value="KAL0580752.1"/>
    <property type="molecule type" value="Genomic_DNA"/>
</dbReference>
<feature type="compositionally biased region" description="Low complexity" evidence="5">
    <location>
        <begin position="22"/>
        <end position="42"/>
    </location>
</feature>
<comment type="caution">
    <text evidence="7">The sequence shown here is derived from an EMBL/GenBank/DDBJ whole genome shotgun (WGS) entry which is preliminary data.</text>
</comment>
<feature type="compositionally biased region" description="Basic residues" evidence="5">
    <location>
        <begin position="167"/>
        <end position="176"/>
    </location>
</feature>
<sequence>MSINPYPMIPASAFPNLTTSTSATNANANSNANAAPNPIPNAQKLNHYNYPTYPHLQSAAMNMNVNSGAGQEAPRPPSPVQPAVTPAVASTCVKKLISSELKGAGFDGGQTGAMQRLEHEVVAFVQRLYLHAHEYAELSNRSGPVATDLLRTCDDYGLSTESLRLVKSKTNRRKRKSPDTAHSAELIVRETRSPTPELLPSDDEKTPNIPATI</sequence>
<gene>
    <name evidence="7" type="ORF">V5O48_001217</name>
</gene>
<dbReference type="Pfam" id="PF07524">
    <property type="entry name" value="Bromo_TP"/>
    <property type="match status" value="1"/>
</dbReference>
<keyword evidence="4" id="KW-0539">Nucleus</keyword>
<keyword evidence="2" id="KW-0805">Transcription regulation</keyword>
<dbReference type="InterPro" id="IPR009072">
    <property type="entry name" value="Histone-fold"/>
</dbReference>
<reference evidence="7 8" key="1">
    <citation type="submission" date="2024-02" db="EMBL/GenBank/DDBJ databases">
        <title>A draft genome for the cacao thread blight pathogen Marasmius crinis-equi.</title>
        <authorList>
            <person name="Cohen S.P."/>
            <person name="Baruah I.K."/>
            <person name="Amoako-Attah I."/>
            <person name="Bukari Y."/>
            <person name="Meinhardt L.W."/>
            <person name="Bailey B.A."/>
        </authorList>
    </citation>
    <scope>NUCLEOTIDE SEQUENCE [LARGE SCALE GENOMIC DNA]</scope>
    <source>
        <strain evidence="7 8">GH-76</strain>
    </source>
</reference>
<dbReference type="CDD" id="cd00076">
    <property type="entry name" value="HFD_SF"/>
    <property type="match status" value="1"/>
</dbReference>
<accession>A0ABR3FZ72</accession>
<comment type="subcellular location">
    <subcellularLocation>
        <location evidence="1">Nucleus</location>
    </subcellularLocation>
</comment>
<keyword evidence="8" id="KW-1185">Reference proteome</keyword>
<feature type="domain" description="Bromodomain associated" evidence="6">
    <location>
        <begin position="89"/>
        <end position="161"/>
    </location>
</feature>
<dbReference type="Proteomes" id="UP001465976">
    <property type="component" value="Unassembled WGS sequence"/>
</dbReference>
<dbReference type="Gene3D" id="1.10.20.10">
    <property type="entry name" value="Histone, subunit A"/>
    <property type="match status" value="1"/>
</dbReference>
<evidence type="ECO:0000313" key="7">
    <source>
        <dbReference type="EMBL" id="KAL0580752.1"/>
    </source>
</evidence>
<organism evidence="7 8">
    <name type="scientific">Marasmius crinis-equi</name>
    <dbReference type="NCBI Taxonomy" id="585013"/>
    <lineage>
        <taxon>Eukaryota</taxon>
        <taxon>Fungi</taxon>
        <taxon>Dikarya</taxon>
        <taxon>Basidiomycota</taxon>
        <taxon>Agaricomycotina</taxon>
        <taxon>Agaricomycetes</taxon>
        <taxon>Agaricomycetidae</taxon>
        <taxon>Agaricales</taxon>
        <taxon>Marasmiineae</taxon>
        <taxon>Marasmiaceae</taxon>
        <taxon>Marasmius</taxon>
    </lineage>
</organism>